<feature type="compositionally biased region" description="Basic and acidic residues" evidence="1">
    <location>
        <begin position="53"/>
        <end position="68"/>
    </location>
</feature>
<name>A0A1J4TS58_9BACT</name>
<evidence type="ECO:0000313" key="2">
    <source>
        <dbReference type="EMBL" id="OIO12951.1"/>
    </source>
</evidence>
<feature type="region of interest" description="Disordered" evidence="1">
    <location>
        <begin position="41"/>
        <end position="68"/>
    </location>
</feature>
<dbReference type="EMBL" id="MNUY01000074">
    <property type="protein sequence ID" value="OIO12951.1"/>
    <property type="molecule type" value="Genomic_DNA"/>
</dbReference>
<protein>
    <submittedName>
        <fullName evidence="2">Uncharacterized protein</fullName>
    </submittedName>
</protein>
<evidence type="ECO:0000256" key="1">
    <source>
        <dbReference type="SAM" id="MobiDB-lite"/>
    </source>
</evidence>
<accession>A0A1J4TS58</accession>
<reference evidence="2 3" key="1">
    <citation type="journal article" date="2016" name="Environ. Microbiol.">
        <title>Genomic resolution of a cold subsurface aquifer community provides metabolic insights for novel microbes adapted to high CO concentrations.</title>
        <authorList>
            <person name="Probst A.J."/>
            <person name="Castelle C.J."/>
            <person name="Singh A."/>
            <person name="Brown C.T."/>
            <person name="Anantharaman K."/>
            <person name="Sharon I."/>
            <person name="Hug L.A."/>
            <person name="Burstein D."/>
            <person name="Emerson J.B."/>
            <person name="Thomas B.C."/>
            <person name="Banfield J.F."/>
        </authorList>
    </citation>
    <scope>NUCLEOTIDE SEQUENCE [LARGE SCALE GENOMIC DNA]</scope>
    <source>
        <strain evidence="2">CG1_02_37_22</strain>
    </source>
</reference>
<comment type="caution">
    <text evidence="2">The sequence shown here is derived from an EMBL/GenBank/DDBJ whole genome shotgun (WGS) entry which is preliminary data.</text>
</comment>
<organism evidence="2 3">
    <name type="scientific">Candidatus Gottesmanbacteria bacterium CG1_02_37_22</name>
    <dbReference type="NCBI Taxonomy" id="1805209"/>
    <lineage>
        <taxon>Bacteria</taxon>
        <taxon>Candidatus Gottesmaniibacteriota</taxon>
    </lineage>
</organism>
<sequence length="68" mass="8015">MWEAEGIQQQDIFVRFFIFTDFFACPKKPVEKKRQPNAGFLISLTSDNQGGPRLRDKPSPHFYPRQEK</sequence>
<evidence type="ECO:0000313" key="3">
    <source>
        <dbReference type="Proteomes" id="UP000183120"/>
    </source>
</evidence>
<dbReference type="AlphaFoldDB" id="A0A1J4TS58"/>
<dbReference type="Proteomes" id="UP000183120">
    <property type="component" value="Unassembled WGS sequence"/>
</dbReference>
<proteinExistence type="predicted"/>
<gene>
    <name evidence="2" type="ORF">AUJ73_04650</name>
</gene>